<dbReference type="Proteomes" id="UP000291831">
    <property type="component" value="Unassembled WGS sequence"/>
</dbReference>
<evidence type="ECO:0000313" key="2">
    <source>
        <dbReference type="EMBL" id="RZB28796.1"/>
    </source>
</evidence>
<name>A0A8B3RYS2_9EURY</name>
<accession>A0A8B3RYS2</accession>
<dbReference type="AlphaFoldDB" id="A0A8B3RYS2"/>
<reference evidence="3" key="1">
    <citation type="submission" date="2019-01" db="EMBL/GenBank/DDBJ databases">
        <title>Anaerobic oxidation of ethane by archaea from a marine hydrocarbon seep.</title>
        <authorList>
            <person name="Musat F."/>
        </authorList>
    </citation>
    <scope>NUCLEOTIDE SEQUENCE [LARGE SCALE GENOMIC DNA]</scope>
</reference>
<gene>
    <name evidence="2" type="ORF">AEth_01798</name>
</gene>
<dbReference type="InterPro" id="IPR008490">
    <property type="entry name" value="Transposase_InsH_N"/>
</dbReference>
<sequence length="69" mass="7965">MKTLIGFGQKEAYKRVEQLGDRLAEIKSLVDWGAFRPIVGDMYDNRSERGGRPNIDEVVMVKLLVLQQW</sequence>
<feature type="domain" description="Transposase InsH N-terminal" evidence="1">
    <location>
        <begin position="12"/>
        <end position="69"/>
    </location>
</feature>
<evidence type="ECO:0000313" key="3">
    <source>
        <dbReference type="Proteomes" id="UP000291831"/>
    </source>
</evidence>
<proteinExistence type="predicted"/>
<comment type="caution">
    <text evidence="2">The sequence shown here is derived from an EMBL/GenBank/DDBJ whole genome shotgun (WGS) entry which is preliminary data.</text>
</comment>
<protein>
    <recommendedName>
        <fullName evidence="1">Transposase InsH N-terminal domain-containing protein</fullName>
    </recommendedName>
</protein>
<dbReference type="Pfam" id="PF05598">
    <property type="entry name" value="DUF772"/>
    <property type="match status" value="1"/>
</dbReference>
<organism evidence="2 3">
    <name type="scientific">Candidatus Argoarchaeum ethanivorans</name>
    <dbReference type="NCBI Taxonomy" id="2608793"/>
    <lineage>
        <taxon>Archaea</taxon>
        <taxon>Methanobacteriati</taxon>
        <taxon>Methanobacteriota</taxon>
        <taxon>Stenosarchaea group</taxon>
        <taxon>Methanomicrobia</taxon>
        <taxon>Methanosarcinales</taxon>
        <taxon>Methanosarcinales incertae sedis</taxon>
        <taxon>GOM Arc I cluster</taxon>
        <taxon>Candidatus Argoarchaeum</taxon>
    </lineage>
</organism>
<dbReference type="EMBL" id="RPGO01000035">
    <property type="protein sequence ID" value="RZB28796.1"/>
    <property type="molecule type" value="Genomic_DNA"/>
</dbReference>
<evidence type="ECO:0000259" key="1">
    <source>
        <dbReference type="Pfam" id="PF05598"/>
    </source>
</evidence>